<dbReference type="PANTHER" id="PTHR30367:SF1">
    <property type="entry name" value="MULTIDRUG RESISTANCE PROTEIN MDTN"/>
    <property type="match status" value="1"/>
</dbReference>
<feature type="transmembrane region" description="Helical" evidence="7">
    <location>
        <begin position="12"/>
        <end position="35"/>
    </location>
</feature>
<dbReference type="Gene3D" id="2.40.30.170">
    <property type="match status" value="1"/>
</dbReference>
<evidence type="ECO:0000256" key="2">
    <source>
        <dbReference type="ARBA" id="ARBA00022692"/>
    </source>
</evidence>
<dbReference type="InterPro" id="IPR058625">
    <property type="entry name" value="MdtA-like_BSH"/>
</dbReference>
<accession>A0A1M5MJQ5</accession>
<feature type="compositionally biased region" description="Polar residues" evidence="6">
    <location>
        <begin position="312"/>
        <end position="322"/>
    </location>
</feature>
<dbReference type="SUPFAM" id="SSF111369">
    <property type="entry name" value="HlyD-like secretion proteins"/>
    <property type="match status" value="1"/>
</dbReference>
<evidence type="ECO:0000259" key="9">
    <source>
        <dbReference type="Pfam" id="PF25963"/>
    </source>
</evidence>
<sequence length="322" mass="34843">MPTRPWVPPAAFNFVATLIMFGAAIGLAWMAWNYYEYAPWTRDGRVRVYTIQLAPEVSGTVVSLPIKDTQFVHKGDVLFQIDPRDYQNKLKEATGRVAQTKAQADYLGAEATRRSQLSDLAVSAEQRQNAIGIAQAANAAMQEANGALDQARLDLERTTVRSPVNGWISDLILQQGGFAKAGQPAVTVVNADSFYVVGYFEETQLPRIRFGDSAQMVLMGYPDRPARGHVAGFGHGISVADAAPGVQGLPSVNPVFTWVRLAQRIPIRVELDDVPCPIMLSAGMTATVSIQGGKAGQADVHRQSSARRGSDAAQTCEQTGRN</sequence>
<gene>
    <name evidence="10" type="ORF">SAMN05444169_4071</name>
</gene>
<evidence type="ECO:0000259" key="8">
    <source>
        <dbReference type="Pfam" id="PF25917"/>
    </source>
</evidence>
<dbReference type="GO" id="GO:0022857">
    <property type="term" value="F:transmembrane transporter activity"/>
    <property type="evidence" value="ECO:0007669"/>
    <property type="project" value="InterPro"/>
</dbReference>
<dbReference type="RefSeq" id="WP_079567490.1">
    <property type="nucleotide sequence ID" value="NZ_LT670818.1"/>
</dbReference>
<dbReference type="AlphaFoldDB" id="A0A1M5MJQ5"/>
<dbReference type="PANTHER" id="PTHR30367">
    <property type="entry name" value="P-HYDROXYBENZOIC ACID EFFLUX PUMP SUBUNIT AAEA-RELATED"/>
    <property type="match status" value="1"/>
</dbReference>
<evidence type="ECO:0000256" key="5">
    <source>
        <dbReference type="SAM" id="Coils"/>
    </source>
</evidence>
<dbReference type="InterPro" id="IPR058634">
    <property type="entry name" value="AaeA-lik-b-barrel"/>
</dbReference>
<dbReference type="GO" id="GO:0016020">
    <property type="term" value="C:membrane"/>
    <property type="evidence" value="ECO:0007669"/>
    <property type="project" value="InterPro"/>
</dbReference>
<name>A0A1M5MJQ5_9BRAD</name>
<keyword evidence="3 7" id="KW-1133">Transmembrane helix</keyword>
<dbReference type="Pfam" id="PF25963">
    <property type="entry name" value="Beta-barrel_AAEA"/>
    <property type="match status" value="1"/>
</dbReference>
<keyword evidence="2 7" id="KW-0812">Transmembrane</keyword>
<feature type="domain" description="p-hydroxybenzoic acid efflux pump subunit AaeA-like beta-barrel" evidence="9">
    <location>
        <begin position="193"/>
        <end position="290"/>
    </location>
</feature>
<keyword evidence="4 7" id="KW-0472">Membrane</keyword>
<protein>
    <submittedName>
        <fullName evidence="10">RND family efflux transporter, MFP subunit</fullName>
    </submittedName>
</protein>
<keyword evidence="5" id="KW-0175">Coiled coil</keyword>
<feature type="coiled-coil region" evidence="5">
    <location>
        <begin position="134"/>
        <end position="161"/>
    </location>
</feature>
<proteinExistence type="inferred from homology"/>
<dbReference type="InterPro" id="IPR006143">
    <property type="entry name" value="RND_pump_MFP"/>
</dbReference>
<dbReference type="Gene3D" id="2.40.50.100">
    <property type="match status" value="1"/>
</dbReference>
<evidence type="ECO:0000256" key="3">
    <source>
        <dbReference type="ARBA" id="ARBA00022989"/>
    </source>
</evidence>
<evidence type="ECO:0000256" key="6">
    <source>
        <dbReference type="SAM" id="MobiDB-lite"/>
    </source>
</evidence>
<feature type="region of interest" description="Disordered" evidence="6">
    <location>
        <begin position="295"/>
        <end position="322"/>
    </location>
</feature>
<dbReference type="NCBIfam" id="TIGR01730">
    <property type="entry name" value="RND_mfp"/>
    <property type="match status" value="1"/>
</dbReference>
<dbReference type="EMBL" id="LT670818">
    <property type="protein sequence ID" value="SHG77590.1"/>
    <property type="molecule type" value="Genomic_DNA"/>
</dbReference>
<evidence type="ECO:0000256" key="4">
    <source>
        <dbReference type="ARBA" id="ARBA00023136"/>
    </source>
</evidence>
<evidence type="ECO:0000313" key="10">
    <source>
        <dbReference type="EMBL" id="SHG77590.1"/>
    </source>
</evidence>
<comment type="similarity">
    <text evidence="1">Belongs to the membrane fusion protein (MFP) (TC 8.A.1) family.</text>
</comment>
<feature type="domain" description="Multidrug resistance protein MdtA-like barrel-sandwich hybrid" evidence="8">
    <location>
        <begin position="51"/>
        <end position="189"/>
    </location>
</feature>
<evidence type="ECO:0000256" key="1">
    <source>
        <dbReference type="ARBA" id="ARBA00009477"/>
    </source>
</evidence>
<organism evidence="10 11">
    <name type="scientific">Bradyrhizobium erythrophlei</name>
    <dbReference type="NCBI Taxonomy" id="1437360"/>
    <lineage>
        <taxon>Bacteria</taxon>
        <taxon>Pseudomonadati</taxon>
        <taxon>Pseudomonadota</taxon>
        <taxon>Alphaproteobacteria</taxon>
        <taxon>Hyphomicrobiales</taxon>
        <taxon>Nitrobacteraceae</taxon>
        <taxon>Bradyrhizobium</taxon>
    </lineage>
</organism>
<reference evidence="10 11" key="1">
    <citation type="submission" date="2016-11" db="EMBL/GenBank/DDBJ databases">
        <authorList>
            <person name="Jaros S."/>
            <person name="Januszkiewicz K."/>
            <person name="Wedrychowicz H."/>
        </authorList>
    </citation>
    <scope>NUCLEOTIDE SEQUENCE [LARGE SCALE GENOMIC DNA]</scope>
    <source>
        <strain evidence="10 11">GAS242</strain>
    </source>
</reference>
<dbReference type="OrthoDB" id="9811754at2"/>
<dbReference type="Proteomes" id="UP000190675">
    <property type="component" value="Chromosome I"/>
</dbReference>
<evidence type="ECO:0000256" key="7">
    <source>
        <dbReference type="SAM" id="Phobius"/>
    </source>
</evidence>
<dbReference type="Pfam" id="PF25917">
    <property type="entry name" value="BSH_RND"/>
    <property type="match status" value="1"/>
</dbReference>
<dbReference type="InterPro" id="IPR050393">
    <property type="entry name" value="MFP_Efflux_Pump"/>
</dbReference>
<evidence type="ECO:0000313" key="11">
    <source>
        <dbReference type="Proteomes" id="UP000190675"/>
    </source>
</evidence>